<accession>A0ACC0VBH1</accession>
<organism evidence="1 2">
    <name type="scientific">Trichothecium roseum</name>
    <dbReference type="NCBI Taxonomy" id="47278"/>
    <lineage>
        <taxon>Eukaryota</taxon>
        <taxon>Fungi</taxon>
        <taxon>Dikarya</taxon>
        <taxon>Ascomycota</taxon>
        <taxon>Pezizomycotina</taxon>
        <taxon>Sordariomycetes</taxon>
        <taxon>Hypocreomycetidae</taxon>
        <taxon>Hypocreales</taxon>
        <taxon>Hypocreales incertae sedis</taxon>
        <taxon>Trichothecium</taxon>
    </lineage>
</organism>
<proteinExistence type="predicted"/>
<keyword evidence="2" id="KW-1185">Reference proteome</keyword>
<sequence length="286" mass="31353">MLNPRKWHFELDDWVRVPPPPWTYLPHPVAHFLGHRSPERQQKPSGNVLAVFWAFIGVWCGVSVVEAVNMHIPSFQAHGAPLIIGSFGAMAVLEFYAIEAPLAQPRNAFFGQALSSVIGVSVAKIFLHHPDFKSVQWAGGALACACATSVMALTQTVHPPAGATALLAVVDDSLVSMGWFMIPVVLLGSVLMLAVALVVNNVQRRFPMYWWTPRKLEPKTAKNDQEMEKESGDSQAASESQDDARDAEANREPVEIVVRPGHVSIPPGLSLKPEEEAFLQTLAQRL</sequence>
<evidence type="ECO:0000313" key="1">
    <source>
        <dbReference type="EMBL" id="KAI9903737.1"/>
    </source>
</evidence>
<dbReference type="Proteomes" id="UP001163324">
    <property type="component" value="Chromosome 1"/>
</dbReference>
<dbReference type="EMBL" id="CM047940">
    <property type="protein sequence ID" value="KAI9903737.1"/>
    <property type="molecule type" value="Genomic_DNA"/>
</dbReference>
<reference evidence="1" key="1">
    <citation type="submission" date="2022-10" db="EMBL/GenBank/DDBJ databases">
        <title>Complete Genome of Trichothecium roseum strain YXFP-22015, a Plant Pathogen Isolated from Citrus.</title>
        <authorList>
            <person name="Wang Y."/>
            <person name="Zhu L."/>
        </authorList>
    </citation>
    <scope>NUCLEOTIDE SEQUENCE</scope>
    <source>
        <strain evidence="1">YXFP-22015</strain>
    </source>
</reference>
<comment type="caution">
    <text evidence="1">The sequence shown here is derived from an EMBL/GenBank/DDBJ whole genome shotgun (WGS) entry which is preliminary data.</text>
</comment>
<evidence type="ECO:0000313" key="2">
    <source>
        <dbReference type="Proteomes" id="UP001163324"/>
    </source>
</evidence>
<gene>
    <name evidence="1" type="ORF">N3K66_000266</name>
</gene>
<name>A0ACC0VBH1_9HYPO</name>
<protein>
    <submittedName>
        <fullName evidence="1">Uncharacterized protein</fullName>
    </submittedName>
</protein>